<dbReference type="Gene3D" id="3.40.1440.10">
    <property type="entry name" value="GIY-YIG endonuclease"/>
    <property type="match status" value="1"/>
</dbReference>
<sequence length="86" mass="10336">MVYYVYILQCSDNSLYTGITTDLKRRISEHNHSEKGAKYTKIRRPVRLVYNEEHTDRSSASKREYEIKKLSRSEKLKIIKRRVDEI</sequence>
<organism evidence="3 4">
    <name type="scientific">Sulfurimonas sediminis</name>
    <dbReference type="NCBI Taxonomy" id="2590020"/>
    <lineage>
        <taxon>Bacteria</taxon>
        <taxon>Pseudomonadati</taxon>
        <taxon>Campylobacterota</taxon>
        <taxon>Epsilonproteobacteria</taxon>
        <taxon>Campylobacterales</taxon>
        <taxon>Sulfurimonadaceae</taxon>
        <taxon>Sulfurimonas</taxon>
    </lineage>
</organism>
<evidence type="ECO:0000313" key="4">
    <source>
        <dbReference type="Proteomes" id="UP000593719"/>
    </source>
</evidence>
<dbReference type="InterPro" id="IPR035901">
    <property type="entry name" value="GIY-YIG_endonuc_sf"/>
</dbReference>
<dbReference type="PROSITE" id="PS50164">
    <property type="entry name" value="GIY_YIG"/>
    <property type="match status" value="1"/>
</dbReference>
<dbReference type="PANTHER" id="PTHR34477">
    <property type="entry name" value="UPF0213 PROTEIN YHBQ"/>
    <property type="match status" value="1"/>
</dbReference>
<dbReference type="Proteomes" id="UP000593719">
    <property type="component" value="Chromosome"/>
</dbReference>
<dbReference type="SUPFAM" id="SSF82771">
    <property type="entry name" value="GIY-YIG endonuclease"/>
    <property type="match status" value="1"/>
</dbReference>
<dbReference type="KEGG" id="ssei:FJR45_04185"/>
<dbReference type="PANTHER" id="PTHR34477:SF1">
    <property type="entry name" value="UPF0213 PROTEIN YHBQ"/>
    <property type="match status" value="1"/>
</dbReference>
<evidence type="ECO:0000259" key="2">
    <source>
        <dbReference type="PROSITE" id="PS50164"/>
    </source>
</evidence>
<dbReference type="RefSeq" id="WP_193151491.1">
    <property type="nucleotide sequence ID" value="NZ_CP041235.1"/>
</dbReference>
<accession>A0A7M1B0A2</accession>
<dbReference type="AlphaFoldDB" id="A0A7M1B0A2"/>
<gene>
    <name evidence="3" type="ORF">FJR45_04185</name>
</gene>
<comment type="similarity">
    <text evidence="1">Belongs to the UPF0213 family.</text>
</comment>
<dbReference type="EMBL" id="CP041235">
    <property type="protein sequence ID" value="QOP43187.1"/>
    <property type="molecule type" value="Genomic_DNA"/>
</dbReference>
<feature type="domain" description="GIY-YIG" evidence="2">
    <location>
        <begin position="1"/>
        <end position="77"/>
    </location>
</feature>
<evidence type="ECO:0000256" key="1">
    <source>
        <dbReference type="ARBA" id="ARBA00007435"/>
    </source>
</evidence>
<keyword evidence="4" id="KW-1185">Reference proteome</keyword>
<dbReference type="Pfam" id="PF01541">
    <property type="entry name" value="GIY-YIG"/>
    <property type="match status" value="1"/>
</dbReference>
<dbReference type="InterPro" id="IPR000305">
    <property type="entry name" value="GIY-YIG_endonuc"/>
</dbReference>
<dbReference type="SMART" id="SM00465">
    <property type="entry name" value="GIYc"/>
    <property type="match status" value="1"/>
</dbReference>
<reference evidence="3 4" key="1">
    <citation type="submission" date="2019-06" db="EMBL/GenBank/DDBJ databases">
        <title>Sulfurimonas gotlandica sp. nov., a chemoautotrophic and psychrotolerant epsilonproteobacterium isolated from a pelagic redoxcline, and an emended description of the genus Sulfurimonas.</title>
        <authorList>
            <person name="Wang S."/>
            <person name="Jiang L."/>
            <person name="Shao Z."/>
        </authorList>
    </citation>
    <scope>NUCLEOTIDE SEQUENCE [LARGE SCALE GENOMIC DNA]</scope>
    <source>
        <strain evidence="3 4">S2-6</strain>
    </source>
</reference>
<dbReference type="CDD" id="cd10456">
    <property type="entry name" value="GIY-YIG_UPF0213"/>
    <property type="match status" value="1"/>
</dbReference>
<proteinExistence type="inferred from homology"/>
<dbReference type="InterPro" id="IPR050190">
    <property type="entry name" value="UPF0213_domain"/>
</dbReference>
<protein>
    <submittedName>
        <fullName evidence="3">GIY-YIG nuclease family protein</fullName>
    </submittedName>
</protein>
<name>A0A7M1B0A2_9BACT</name>
<evidence type="ECO:0000313" key="3">
    <source>
        <dbReference type="EMBL" id="QOP43187.1"/>
    </source>
</evidence>